<protein>
    <submittedName>
        <fullName evidence="3">Uncharacterized protein</fullName>
    </submittedName>
</protein>
<feature type="compositionally biased region" description="Acidic residues" evidence="2">
    <location>
        <begin position="415"/>
        <end position="435"/>
    </location>
</feature>
<feature type="coiled-coil region" evidence="1">
    <location>
        <begin position="330"/>
        <end position="357"/>
    </location>
</feature>
<accession>A0A0G4I468</accession>
<dbReference type="PhylomeDB" id="A0A0G4I468"/>
<evidence type="ECO:0000313" key="3">
    <source>
        <dbReference type="EMBL" id="CEM51717.1"/>
    </source>
</evidence>
<dbReference type="EMBL" id="CDMZ01005030">
    <property type="protein sequence ID" value="CEM51717.1"/>
    <property type="molecule type" value="Genomic_DNA"/>
</dbReference>
<name>A0A0G4I468_9ALVE</name>
<evidence type="ECO:0000256" key="2">
    <source>
        <dbReference type="SAM" id="MobiDB-lite"/>
    </source>
</evidence>
<gene>
    <name evidence="3" type="ORF">Cvel_35667</name>
</gene>
<feature type="region of interest" description="Disordered" evidence="2">
    <location>
        <begin position="414"/>
        <end position="435"/>
    </location>
</feature>
<reference evidence="3" key="1">
    <citation type="submission" date="2014-11" db="EMBL/GenBank/DDBJ databases">
        <authorList>
            <person name="Otto D Thomas"/>
            <person name="Naeem Raeece"/>
        </authorList>
    </citation>
    <scope>NUCLEOTIDE SEQUENCE</scope>
</reference>
<proteinExistence type="predicted"/>
<dbReference type="AlphaFoldDB" id="A0A0G4I468"/>
<dbReference type="VEuPathDB" id="CryptoDB:Cvel_35667"/>
<keyword evidence="1" id="KW-0175">Coiled coil</keyword>
<organism evidence="3">
    <name type="scientific">Chromera velia CCMP2878</name>
    <dbReference type="NCBI Taxonomy" id="1169474"/>
    <lineage>
        <taxon>Eukaryota</taxon>
        <taxon>Sar</taxon>
        <taxon>Alveolata</taxon>
        <taxon>Colpodellida</taxon>
        <taxon>Chromeraceae</taxon>
        <taxon>Chromera</taxon>
    </lineage>
</organism>
<sequence>MTALKATVRKLRGGSGAFRGAERALDVIAIGCLTAAEAAAQDAAKVDSLLREHIKASAFEWAKRKYIEERGWDLASQRVSAVSAEYEGVRRVFLVSAIMYKQCEQNLGHLETNQLKQYLKMVADICTKEQKLIWLARIDEFLLDRLRIVLRWGQMMGEGVKAIVQWEFRLIRKRLSEILLFAGVPVSHQLFRAGHSFQKFWGLLMVTKREDWDEVAYNDAVNEHCRILITTEAGEVEKYFQASHHKTQVHMQDHFRRATRDAHLPFFQQVNEAIEALNQLEKMRTLKSAKEGGKEGFEKTSIRMVQRLQKGTALFGLRIAEQGGTVELRMAEKEKERKKAKREFQQVLERADDTADRGARGVQGPLVESEAVELTDAIEYINSNRNPESLIEAYKESTKRIESLCKLFGLKFEGEEKESEEREEREDEEMDAATV</sequence>
<evidence type="ECO:0000256" key="1">
    <source>
        <dbReference type="SAM" id="Coils"/>
    </source>
</evidence>